<name>A0A2Z6RI53_9GLOM</name>
<evidence type="ECO:0000313" key="5">
    <source>
        <dbReference type="Proteomes" id="UP000247702"/>
    </source>
</evidence>
<dbReference type="InterPro" id="IPR046566">
    <property type="entry name" value="DUF6720"/>
</dbReference>
<keyword evidence="1" id="KW-0472">Membrane</keyword>
<accession>A0A2Z6RI53</accession>
<dbReference type="Pfam" id="PF20480">
    <property type="entry name" value="DUF6720"/>
    <property type="match status" value="1"/>
</dbReference>
<dbReference type="AlphaFoldDB" id="A0A2Z6RI53"/>
<gene>
    <name evidence="4" type="ORF">RCL2_002987300</name>
    <name evidence="3" type="ORF">RclHR1_19770001</name>
</gene>
<feature type="transmembrane region" description="Helical" evidence="1">
    <location>
        <begin position="248"/>
        <end position="269"/>
    </location>
</feature>
<keyword evidence="2" id="KW-0732">Signal</keyword>
<feature type="transmembrane region" description="Helical" evidence="1">
    <location>
        <begin position="135"/>
        <end position="156"/>
    </location>
</feature>
<dbReference type="EMBL" id="BLAL01000324">
    <property type="protein sequence ID" value="GET03537.1"/>
    <property type="molecule type" value="Genomic_DNA"/>
</dbReference>
<protein>
    <submittedName>
        <fullName evidence="3">Uncharacterized protein</fullName>
    </submittedName>
</protein>
<reference evidence="4" key="2">
    <citation type="submission" date="2019-10" db="EMBL/GenBank/DDBJ databases">
        <title>Conservation and host-specific expression of non-tandemly repeated heterogenous ribosome RNA gene in arbuscular mycorrhizal fungi.</title>
        <authorList>
            <person name="Maeda T."/>
            <person name="Kobayashi Y."/>
            <person name="Nakagawa T."/>
            <person name="Ezawa T."/>
            <person name="Yamaguchi K."/>
            <person name="Bino T."/>
            <person name="Nishimoto Y."/>
            <person name="Shigenobu S."/>
            <person name="Kawaguchi M."/>
        </authorList>
    </citation>
    <scope>NUCLEOTIDE SEQUENCE</scope>
    <source>
        <strain evidence="4">HR1</strain>
    </source>
</reference>
<comment type="caution">
    <text evidence="3">The sequence shown here is derived from an EMBL/GenBank/DDBJ whole genome shotgun (WGS) entry which is preliminary data.</text>
</comment>
<evidence type="ECO:0000256" key="1">
    <source>
        <dbReference type="SAM" id="Phobius"/>
    </source>
</evidence>
<evidence type="ECO:0000256" key="2">
    <source>
        <dbReference type="SAM" id="SignalP"/>
    </source>
</evidence>
<feature type="transmembrane region" description="Helical" evidence="1">
    <location>
        <begin position="281"/>
        <end position="300"/>
    </location>
</feature>
<keyword evidence="5" id="KW-1185">Reference proteome</keyword>
<dbReference type="Proteomes" id="UP000615446">
    <property type="component" value="Unassembled WGS sequence"/>
</dbReference>
<keyword evidence="1" id="KW-1133">Transmembrane helix</keyword>
<feature type="transmembrane region" description="Helical" evidence="1">
    <location>
        <begin position="105"/>
        <end position="123"/>
    </location>
</feature>
<dbReference type="Proteomes" id="UP000247702">
    <property type="component" value="Unassembled WGS sequence"/>
</dbReference>
<dbReference type="EMBL" id="BEXD01001087">
    <property type="protein sequence ID" value="GBB92168.1"/>
    <property type="molecule type" value="Genomic_DNA"/>
</dbReference>
<evidence type="ECO:0000313" key="4">
    <source>
        <dbReference type="EMBL" id="GET03537.1"/>
    </source>
</evidence>
<sequence length="338" mass="39073">MGHLKHLLFGIILSSSFGSAFADEYDPRPDVFDQLINALVPTLIVFLFSTKEFKEKDLKEEEDLERDSLDIEKQEIIRFKNSIIGKIRRVFIKIRRGLPVKIRRSFDDFLFLLSLFVLPSIVFHKNHERLATPLWISGLTGVIAGIVFIMIIINYIDWHTKGGTLSVIYLTLSPLVLDLCHIFSDICFLVYTRSIPKDNFTDAFIYIHAVTGVLGAIFLLGALICIFLSDLNCIPRKIRNFIDKVIEVIGAIFGKFLITITFLWTPIVQMLNMALLSGNDYYWTKLILALNMIYISRVLYYAAEKKFSDSEEAENFGLLNMIFFIRHKVNKHQKKQRY</sequence>
<feature type="chain" id="PRO_5036327578" evidence="2">
    <location>
        <begin position="23"/>
        <end position="338"/>
    </location>
</feature>
<feature type="transmembrane region" description="Helical" evidence="1">
    <location>
        <begin position="203"/>
        <end position="228"/>
    </location>
</feature>
<proteinExistence type="predicted"/>
<feature type="transmembrane region" description="Helical" evidence="1">
    <location>
        <begin position="168"/>
        <end position="191"/>
    </location>
</feature>
<feature type="signal peptide" evidence="2">
    <location>
        <begin position="1"/>
        <end position="22"/>
    </location>
</feature>
<keyword evidence="1" id="KW-0812">Transmembrane</keyword>
<evidence type="ECO:0000313" key="3">
    <source>
        <dbReference type="EMBL" id="GBB92168.1"/>
    </source>
</evidence>
<organism evidence="3 5">
    <name type="scientific">Rhizophagus clarus</name>
    <dbReference type="NCBI Taxonomy" id="94130"/>
    <lineage>
        <taxon>Eukaryota</taxon>
        <taxon>Fungi</taxon>
        <taxon>Fungi incertae sedis</taxon>
        <taxon>Mucoromycota</taxon>
        <taxon>Glomeromycotina</taxon>
        <taxon>Glomeromycetes</taxon>
        <taxon>Glomerales</taxon>
        <taxon>Glomeraceae</taxon>
        <taxon>Rhizophagus</taxon>
    </lineage>
</organism>
<reference evidence="3 5" key="1">
    <citation type="submission" date="2017-11" db="EMBL/GenBank/DDBJ databases">
        <title>The genome of Rhizophagus clarus HR1 reveals common genetic basis of auxotrophy among arbuscular mycorrhizal fungi.</title>
        <authorList>
            <person name="Kobayashi Y."/>
        </authorList>
    </citation>
    <scope>NUCLEOTIDE SEQUENCE [LARGE SCALE GENOMIC DNA]</scope>
    <source>
        <strain evidence="3 5">HR1</strain>
    </source>
</reference>
<feature type="transmembrane region" description="Helical" evidence="1">
    <location>
        <begin position="32"/>
        <end position="49"/>
    </location>
</feature>
<dbReference type="OrthoDB" id="2333341at2759"/>